<keyword evidence="2" id="KW-0732">Signal</keyword>
<evidence type="ECO:0000256" key="5">
    <source>
        <dbReference type="SAM" id="MobiDB-lite"/>
    </source>
</evidence>
<dbReference type="GO" id="GO:0005615">
    <property type="term" value="C:extracellular space"/>
    <property type="evidence" value="ECO:0007669"/>
    <property type="project" value="TreeGrafter"/>
</dbReference>
<reference evidence="8" key="1">
    <citation type="submission" date="2024-04" db="EMBL/GenBank/DDBJ databases">
        <title>Salinicola lusitanus LLJ914,a marine bacterium isolated from the Okinawa Trough.</title>
        <authorList>
            <person name="Li J."/>
        </authorList>
    </citation>
    <scope>NUCLEOTIDE SEQUENCE [LARGE SCALE GENOMIC DNA]</scope>
</reference>
<dbReference type="SUPFAM" id="SSF52058">
    <property type="entry name" value="L domain-like"/>
    <property type="match status" value="1"/>
</dbReference>
<evidence type="ECO:0000256" key="3">
    <source>
        <dbReference type="ARBA" id="ARBA00022737"/>
    </source>
</evidence>
<dbReference type="Pfam" id="PF01462">
    <property type="entry name" value="LRRNT"/>
    <property type="match status" value="1"/>
</dbReference>
<dbReference type="Pfam" id="PF13855">
    <property type="entry name" value="LRR_8"/>
    <property type="match status" value="3"/>
</dbReference>
<keyword evidence="1" id="KW-0433">Leucine-rich repeat</keyword>
<keyword evidence="8" id="KW-1185">Reference proteome</keyword>
<comment type="caution">
    <text evidence="7">The sequence shown here is derived from an EMBL/GenBank/DDBJ whole genome shotgun (WGS) entry which is preliminary data.</text>
</comment>
<feature type="region of interest" description="Disordered" evidence="5">
    <location>
        <begin position="77"/>
        <end position="106"/>
    </location>
</feature>
<sequence length="899" mass="100189">MGGNRMPLCDWPFSCLHDIRVPSESEETPYRLEQQTAATAPLCFSSQQVDMALVAIAAVFLQGQNCDPWNGLMKSAAKRGEEAKGEKGTRKKQRKQGKVTPGSEHCRGCHSNSVTEAHAALVTDECPREPSKERSCMQAPSPPTCLQSHCIAPTEDKERQQIDRSLVTFDPVGPPPLAAAAVATGFRRARSRWDAQGGGGQVWVSLTGTSTPEQNNKMEVLTLTLVLFAVYGQLLYVSQAGQVKTHLTELEDVLLAENEEKMLEFNAGLIPDIRLYSNKASEHGLTPEDQTIISGQTVASHSDEDYDETLTQRLVREEEESMLVAGLYLDKRREQTQSSLIYSDHNVLSPTHVPLSSAPVSTPDHPLKPAVVPMPIGDAKSGSFLEDFIAEVLVPPTHSSTLEVNKRHSFGRIHKADSDRIKERRPDERTFSYNPKATVLTSTETQLSNVTQVPEVVAAKSTGNESKSQNKENKTKTLIKAQEKNVTAPFQFNKNIGIKQLEKNKKSDAAQKKTQHFPYFMDNYCPPECACYGRVVQCSDRGVDKVPYGIPYNSRYVLLMNNHINRIQLDLLSEYSTMEFLALTNNRLTDGAIEGAFEGVPALKRLYLDTNQLQSVPNDLPVSLEELRLDNNHLRFMSETAWSHCPGLIILSMSNNSLGNCSDFLPKAVLSPLCKLRTLNLDHNQLTSVPLGLPLSIKELYLKGNRIEEFHDEVFNGKSELVVLDLSKNRLTNRGLFKDSLINATHLESLNLEGNRLKQIPKHLPQSLKTLNLEDNLITSIKKMSFGDLKNLEHLGLARNKILKVSVGAFRTLPVLHQLDLGHNELRQVPRQLPKSLHFVSLAHNRIQVVPRDAFCWGNATTGLSGLVQVQLQYNVLDLSNVDTQAFMCLRGFQVVHFY</sequence>
<dbReference type="InterPro" id="IPR032675">
    <property type="entry name" value="LRR_dom_sf"/>
</dbReference>
<proteinExistence type="predicted"/>
<evidence type="ECO:0000256" key="4">
    <source>
        <dbReference type="ARBA" id="ARBA00023180"/>
    </source>
</evidence>
<dbReference type="InterPro" id="IPR003591">
    <property type="entry name" value="Leu-rich_rpt_typical-subtyp"/>
</dbReference>
<dbReference type="PANTHER" id="PTHR45712">
    <property type="entry name" value="AGAP008170-PA"/>
    <property type="match status" value="1"/>
</dbReference>
<organism evidence="7 8">
    <name type="scientific">Mugilogobius chulae</name>
    <name type="common">yellowstripe goby</name>
    <dbReference type="NCBI Taxonomy" id="88201"/>
    <lineage>
        <taxon>Eukaryota</taxon>
        <taxon>Metazoa</taxon>
        <taxon>Chordata</taxon>
        <taxon>Craniata</taxon>
        <taxon>Vertebrata</taxon>
        <taxon>Euteleostomi</taxon>
        <taxon>Actinopterygii</taxon>
        <taxon>Neopterygii</taxon>
        <taxon>Teleostei</taxon>
        <taxon>Neoteleostei</taxon>
        <taxon>Acanthomorphata</taxon>
        <taxon>Gobiaria</taxon>
        <taxon>Gobiiformes</taxon>
        <taxon>Gobioidei</taxon>
        <taxon>Gobiidae</taxon>
        <taxon>Gobionellinae</taxon>
        <taxon>Mugilogobius</taxon>
    </lineage>
</organism>
<dbReference type="InterPro" id="IPR000372">
    <property type="entry name" value="LRRNT"/>
</dbReference>
<dbReference type="SMART" id="SM00364">
    <property type="entry name" value="LRR_BAC"/>
    <property type="match status" value="7"/>
</dbReference>
<dbReference type="SMART" id="SM00013">
    <property type="entry name" value="LRRNT"/>
    <property type="match status" value="1"/>
</dbReference>
<feature type="compositionally biased region" description="Basic and acidic residues" evidence="5">
    <location>
        <begin position="78"/>
        <end position="88"/>
    </location>
</feature>
<evidence type="ECO:0000313" key="7">
    <source>
        <dbReference type="EMBL" id="KAK7886133.1"/>
    </source>
</evidence>
<dbReference type="EMBL" id="JBBPFD010000019">
    <property type="protein sequence ID" value="KAK7886133.1"/>
    <property type="molecule type" value="Genomic_DNA"/>
</dbReference>
<dbReference type="Gene3D" id="3.80.10.10">
    <property type="entry name" value="Ribonuclease Inhibitor"/>
    <property type="match status" value="4"/>
</dbReference>
<keyword evidence="3" id="KW-0677">Repeat</keyword>
<protein>
    <recommendedName>
        <fullName evidence="6">LRRNT domain-containing protein</fullName>
    </recommendedName>
</protein>
<dbReference type="InterPro" id="IPR001611">
    <property type="entry name" value="Leu-rich_rpt"/>
</dbReference>
<dbReference type="AlphaFoldDB" id="A0AAW0N033"/>
<dbReference type="PROSITE" id="PS51450">
    <property type="entry name" value="LRR"/>
    <property type="match status" value="2"/>
</dbReference>
<evidence type="ECO:0000256" key="2">
    <source>
        <dbReference type="ARBA" id="ARBA00022729"/>
    </source>
</evidence>
<dbReference type="InterPro" id="IPR050333">
    <property type="entry name" value="SLRP"/>
</dbReference>
<name>A0AAW0N033_9GOBI</name>
<accession>A0AAW0N033</accession>
<gene>
    <name evidence="7" type="ORF">WMY93_025754</name>
</gene>
<evidence type="ECO:0000256" key="1">
    <source>
        <dbReference type="ARBA" id="ARBA00022614"/>
    </source>
</evidence>
<evidence type="ECO:0000259" key="6">
    <source>
        <dbReference type="SMART" id="SM00013"/>
    </source>
</evidence>
<keyword evidence="4" id="KW-0325">Glycoprotein</keyword>
<evidence type="ECO:0000313" key="8">
    <source>
        <dbReference type="Proteomes" id="UP001460270"/>
    </source>
</evidence>
<dbReference type="SMART" id="SM00369">
    <property type="entry name" value="LRR_TYP"/>
    <property type="match status" value="9"/>
</dbReference>
<feature type="domain" description="LRRNT" evidence="6">
    <location>
        <begin position="524"/>
        <end position="556"/>
    </location>
</feature>
<dbReference type="PANTHER" id="PTHR45712:SF18">
    <property type="entry name" value="PODOCAN-LIKE PROTEIN 1"/>
    <property type="match status" value="1"/>
</dbReference>
<dbReference type="Proteomes" id="UP001460270">
    <property type="component" value="Unassembled WGS sequence"/>
</dbReference>